<reference evidence="5" key="1">
    <citation type="submission" date="2022-03" db="EMBL/GenBank/DDBJ databases">
        <authorList>
            <person name="Tunstrom K."/>
        </authorList>
    </citation>
    <scope>NUCLEOTIDE SEQUENCE</scope>
</reference>
<evidence type="ECO:0000256" key="1">
    <source>
        <dbReference type="ARBA" id="ARBA00010134"/>
    </source>
</evidence>
<dbReference type="PRINTS" id="PR00376">
    <property type="entry name" value="IL1BCENZYME"/>
</dbReference>
<dbReference type="PROSITE" id="PS50208">
    <property type="entry name" value="CASPASE_P20"/>
    <property type="match status" value="1"/>
</dbReference>
<name>A0AAU9TKR4_EUPED</name>
<dbReference type="Pfam" id="PF00656">
    <property type="entry name" value="Peptidase_C14"/>
    <property type="match status" value="1"/>
</dbReference>
<dbReference type="Pfam" id="PF23725">
    <property type="entry name" value="Dredd_N"/>
    <property type="match status" value="1"/>
</dbReference>
<dbReference type="PANTHER" id="PTHR22576">
    <property type="entry name" value="MUCOSA ASSOCIATED LYMPHOID TISSUE LYMPHOMA TRANSLOCATION PROTEIN 1/PARACASPASE"/>
    <property type="match status" value="1"/>
</dbReference>
<keyword evidence="6" id="KW-1185">Reference proteome</keyword>
<gene>
    <name evidence="5" type="ORF">EEDITHA_LOCUS2445</name>
</gene>
<dbReference type="InterPro" id="IPR001309">
    <property type="entry name" value="Pept_C14_p20"/>
</dbReference>
<dbReference type="PROSITE" id="PS50207">
    <property type="entry name" value="CASPASE_P10"/>
    <property type="match status" value="1"/>
</dbReference>
<dbReference type="PANTHER" id="PTHR22576:SF41">
    <property type="entry name" value="CASPASE 14, APOPTOSIS-RELATED CYSTEINE PEPTIDASE"/>
    <property type="match status" value="1"/>
</dbReference>
<evidence type="ECO:0000259" key="3">
    <source>
        <dbReference type="PROSITE" id="PS50207"/>
    </source>
</evidence>
<evidence type="ECO:0000313" key="6">
    <source>
        <dbReference type="Proteomes" id="UP001153954"/>
    </source>
</evidence>
<dbReference type="AlphaFoldDB" id="A0AAU9TKR4"/>
<dbReference type="Proteomes" id="UP001153954">
    <property type="component" value="Unassembled WGS sequence"/>
</dbReference>
<dbReference type="InterPro" id="IPR029030">
    <property type="entry name" value="Caspase-like_dom_sf"/>
</dbReference>
<feature type="domain" description="Caspase family p20" evidence="4">
    <location>
        <begin position="306"/>
        <end position="435"/>
    </location>
</feature>
<dbReference type="EMBL" id="CAKOGL010000005">
    <property type="protein sequence ID" value="CAH2086019.1"/>
    <property type="molecule type" value="Genomic_DNA"/>
</dbReference>
<dbReference type="InterPro" id="IPR056259">
    <property type="entry name" value="Dredd_N"/>
</dbReference>
<comment type="caution">
    <text evidence="5">The sequence shown here is derived from an EMBL/GenBank/DDBJ whole genome shotgun (WGS) entry which is preliminary data.</text>
</comment>
<evidence type="ECO:0000313" key="5">
    <source>
        <dbReference type="EMBL" id="CAH2086019.1"/>
    </source>
</evidence>
<dbReference type="GO" id="GO:0006508">
    <property type="term" value="P:proteolysis"/>
    <property type="evidence" value="ECO:0007669"/>
    <property type="project" value="InterPro"/>
</dbReference>
<dbReference type="Gene3D" id="3.40.50.1460">
    <property type="match status" value="1"/>
</dbReference>
<evidence type="ECO:0008006" key="7">
    <source>
        <dbReference type="Google" id="ProtNLM"/>
    </source>
</evidence>
<comment type="similarity">
    <text evidence="1 2">Belongs to the peptidase C14A family.</text>
</comment>
<feature type="domain" description="Caspase family p10" evidence="3">
    <location>
        <begin position="458"/>
        <end position="529"/>
    </location>
</feature>
<accession>A0AAU9TKR4</accession>
<dbReference type="GO" id="GO:0004197">
    <property type="term" value="F:cysteine-type endopeptidase activity"/>
    <property type="evidence" value="ECO:0007669"/>
    <property type="project" value="InterPro"/>
</dbReference>
<dbReference type="InterPro" id="IPR015917">
    <property type="entry name" value="Pept_C14A"/>
</dbReference>
<sequence>MLWSNAETQPPDNFFKNINSINLDAISEIQNEVEPYDMISLVFLLYDTPDTALQKLICYERISRDVDKNNMNLLYDWAVYMQNPHNPRTTWKYKFLEALTICRFYNIIRKLGFDVSKVKKHYLPENVHVKVYIDPIKKALYKICEKMTFEYLLKFKRTLNSYKIDVSEHNNCEIIFLELMSKKFIKLGQYDNDTKKYSNHYDIEDLARVFQNISHFKEHAKLLREIQDQINCSSSLDHLEPMNTESTKHKSSLNSYNIQGEKHTEGFDDIFQQLNRLHFEDEPIRSLKSDTNKLRTDAYPLKNRNRIGVCCIINQEVFHSSKDSIQQSDRLGSTLDLIALDETMTALKFDVKSKSNLNNKEVFQFIKKVITEYVHTDDSVFMLCIMSHGVRGHVYAADSTKIKVDNILSLLDSDEASKLRGMPKVLILQTCQDQPEPEIKSIKVDAPKSELYLKKLHFLIFWAAAPEYKAYRYEDKGSIFIQCLCGLIKKRAEYEHLSDIFTKVIKVVTMFYPQVPISKSTLNKKLYLK</sequence>
<dbReference type="InterPro" id="IPR011600">
    <property type="entry name" value="Pept_C14_caspase"/>
</dbReference>
<evidence type="ECO:0000256" key="2">
    <source>
        <dbReference type="RuleBase" id="RU003971"/>
    </source>
</evidence>
<dbReference type="SMART" id="SM00115">
    <property type="entry name" value="CASc"/>
    <property type="match status" value="1"/>
</dbReference>
<dbReference type="Pfam" id="PF23724">
    <property type="entry name" value="Dredd_2nd"/>
    <property type="match status" value="1"/>
</dbReference>
<dbReference type="InterPro" id="IPR056260">
    <property type="entry name" value="Dredd_2nd"/>
</dbReference>
<dbReference type="SUPFAM" id="SSF52129">
    <property type="entry name" value="Caspase-like"/>
    <property type="match status" value="1"/>
</dbReference>
<evidence type="ECO:0000259" key="4">
    <source>
        <dbReference type="PROSITE" id="PS50208"/>
    </source>
</evidence>
<organism evidence="5 6">
    <name type="scientific">Euphydryas editha</name>
    <name type="common">Edith's checkerspot</name>
    <dbReference type="NCBI Taxonomy" id="104508"/>
    <lineage>
        <taxon>Eukaryota</taxon>
        <taxon>Metazoa</taxon>
        <taxon>Ecdysozoa</taxon>
        <taxon>Arthropoda</taxon>
        <taxon>Hexapoda</taxon>
        <taxon>Insecta</taxon>
        <taxon>Pterygota</taxon>
        <taxon>Neoptera</taxon>
        <taxon>Endopterygota</taxon>
        <taxon>Lepidoptera</taxon>
        <taxon>Glossata</taxon>
        <taxon>Ditrysia</taxon>
        <taxon>Papilionoidea</taxon>
        <taxon>Nymphalidae</taxon>
        <taxon>Nymphalinae</taxon>
        <taxon>Euphydryas</taxon>
    </lineage>
</organism>
<protein>
    <recommendedName>
        <fullName evidence="7">Caspase-8</fullName>
    </recommendedName>
</protein>
<proteinExistence type="inferred from homology"/>
<dbReference type="InterPro" id="IPR052039">
    <property type="entry name" value="Caspase-related_regulators"/>
</dbReference>
<dbReference type="InterPro" id="IPR002138">
    <property type="entry name" value="Pept_C14_p10"/>
</dbReference>